<dbReference type="EC" id="2.3.1.30" evidence="3"/>
<dbReference type="Proteomes" id="UP001180556">
    <property type="component" value="Unassembled WGS sequence"/>
</dbReference>
<comment type="similarity">
    <text evidence="2">Belongs to the transferase hexapeptide repeat family.</text>
</comment>
<dbReference type="InterPro" id="IPR042122">
    <property type="entry name" value="Ser_AcTrfase_N_sf"/>
</dbReference>
<organism evidence="11 12">
    <name type="scientific">Streptomyces stephensoniae</name>
    <dbReference type="NCBI Taxonomy" id="3375367"/>
    <lineage>
        <taxon>Bacteria</taxon>
        <taxon>Bacillati</taxon>
        <taxon>Actinomycetota</taxon>
        <taxon>Actinomycetes</taxon>
        <taxon>Kitasatosporales</taxon>
        <taxon>Streptomycetaceae</taxon>
        <taxon>Streptomyces</taxon>
    </lineage>
</organism>
<evidence type="ECO:0000256" key="2">
    <source>
        <dbReference type="ARBA" id="ARBA00007274"/>
    </source>
</evidence>
<dbReference type="NCBIfam" id="NF041874">
    <property type="entry name" value="EPS_EpsC"/>
    <property type="match status" value="1"/>
</dbReference>
<evidence type="ECO:0000313" key="12">
    <source>
        <dbReference type="Proteomes" id="UP001180556"/>
    </source>
</evidence>
<evidence type="ECO:0000256" key="4">
    <source>
        <dbReference type="ARBA" id="ARBA00022605"/>
    </source>
</evidence>
<dbReference type="PROSITE" id="PS00101">
    <property type="entry name" value="HEXAPEP_TRANSFERASES"/>
    <property type="match status" value="1"/>
</dbReference>
<protein>
    <recommendedName>
        <fullName evidence="3">serine O-acetyltransferase</fullName>
        <ecNumber evidence="3">2.3.1.30</ecNumber>
    </recommendedName>
</protein>
<gene>
    <name evidence="11" type="primary">epsC</name>
    <name evidence="11" type="ORF">RM717_15205</name>
</gene>
<evidence type="ECO:0000256" key="7">
    <source>
        <dbReference type="ARBA" id="ARBA00023192"/>
    </source>
</evidence>
<name>A0ABU2W1X4_9ACTN</name>
<evidence type="ECO:0000313" key="11">
    <source>
        <dbReference type="EMBL" id="MDT0491856.1"/>
    </source>
</evidence>
<dbReference type="InterPro" id="IPR011004">
    <property type="entry name" value="Trimer_LpxA-like_sf"/>
</dbReference>
<evidence type="ECO:0000256" key="10">
    <source>
        <dbReference type="SAM" id="MobiDB-lite"/>
    </source>
</evidence>
<dbReference type="Pfam" id="PF00132">
    <property type="entry name" value="Hexapep"/>
    <property type="match status" value="1"/>
</dbReference>
<keyword evidence="7" id="KW-0198">Cysteine biosynthesis</keyword>
<proteinExistence type="inferred from homology"/>
<comment type="pathway">
    <text evidence="1">Amino-acid biosynthesis; L-cysteine biosynthesis; L-cysteine from L-serine: step 1/2.</text>
</comment>
<evidence type="ECO:0000256" key="5">
    <source>
        <dbReference type="ARBA" id="ARBA00022679"/>
    </source>
</evidence>
<sequence length="207" mass="22250">MSRPGLYRRAVGDLDMIRSRDPSVHSRTEALLHPAVPAVWGHRVAHRLHLRGLRRTARLVSAAARLASGGIEIHPGATIGRGFFVDHGAGVVIGETAVVGDDVTVFHQVTLGAVGWWHDEARAEGARRHPEVGDRVVIGANATLLGPITVGHDTVVGAQALVIRDVPSHSRVLAPVAAAPRPRRTPHQPLPSRPSREKEVTVLFPAW</sequence>
<evidence type="ECO:0000256" key="1">
    <source>
        <dbReference type="ARBA" id="ARBA00004876"/>
    </source>
</evidence>
<dbReference type="PANTHER" id="PTHR42811">
    <property type="entry name" value="SERINE ACETYLTRANSFERASE"/>
    <property type="match status" value="1"/>
</dbReference>
<dbReference type="InterPro" id="IPR045304">
    <property type="entry name" value="LbH_SAT"/>
</dbReference>
<comment type="caution">
    <text evidence="11">The sequence shown here is derived from an EMBL/GenBank/DDBJ whole genome shotgun (WGS) entry which is preliminary data.</text>
</comment>
<dbReference type="CDD" id="cd03354">
    <property type="entry name" value="LbH_SAT"/>
    <property type="match status" value="1"/>
</dbReference>
<evidence type="ECO:0000256" key="3">
    <source>
        <dbReference type="ARBA" id="ARBA00013266"/>
    </source>
</evidence>
<feature type="region of interest" description="Disordered" evidence="10">
    <location>
        <begin position="174"/>
        <end position="197"/>
    </location>
</feature>
<dbReference type="EMBL" id="JAVRFG010000017">
    <property type="protein sequence ID" value="MDT0491856.1"/>
    <property type="molecule type" value="Genomic_DNA"/>
</dbReference>
<dbReference type="RefSeq" id="WP_311600025.1">
    <property type="nucleotide sequence ID" value="NZ_JAVRFG010000017.1"/>
</dbReference>
<comment type="catalytic activity">
    <reaction evidence="9">
        <text>L-serine + acetyl-CoA = O-acetyl-L-serine + CoA</text>
        <dbReference type="Rhea" id="RHEA:24560"/>
        <dbReference type="ChEBI" id="CHEBI:33384"/>
        <dbReference type="ChEBI" id="CHEBI:57287"/>
        <dbReference type="ChEBI" id="CHEBI:57288"/>
        <dbReference type="ChEBI" id="CHEBI:58340"/>
        <dbReference type="EC" id="2.3.1.30"/>
    </reaction>
</comment>
<reference evidence="12" key="1">
    <citation type="submission" date="2023-07" db="EMBL/GenBank/DDBJ databases">
        <title>30 novel species of actinomycetes from the DSMZ collection.</title>
        <authorList>
            <person name="Nouioui I."/>
        </authorList>
    </citation>
    <scope>NUCLEOTIDE SEQUENCE [LARGE SCALE GENOMIC DNA]</scope>
    <source>
        <strain evidence="12">DSM 40932</strain>
    </source>
</reference>
<accession>A0ABU2W1X4</accession>
<keyword evidence="4" id="KW-0028">Amino-acid biosynthesis</keyword>
<keyword evidence="6" id="KW-0677">Repeat</keyword>
<evidence type="ECO:0000256" key="9">
    <source>
        <dbReference type="ARBA" id="ARBA00049486"/>
    </source>
</evidence>
<dbReference type="InterPro" id="IPR018357">
    <property type="entry name" value="Hexapep_transf_CS"/>
</dbReference>
<evidence type="ECO:0000256" key="6">
    <source>
        <dbReference type="ARBA" id="ARBA00022737"/>
    </source>
</evidence>
<keyword evidence="12" id="KW-1185">Reference proteome</keyword>
<keyword evidence="5" id="KW-0808">Transferase</keyword>
<dbReference type="SUPFAM" id="SSF51161">
    <property type="entry name" value="Trimeric LpxA-like enzymes"/>
    <property type="match status" value="1"/>
</dbReference>
<keyword evidence="8" id="KW-0012">Acyltransferase</keyword>
<dbReference type="InterPro" id="IPR001451">
    <property type="entry name" value="Hexapep"/>
</dbReference>
<dbReference type="Gene3D" id="1.10.3130.10">
    <property type="entry name" value="serine acetyltransferase, domain 1"/>
    <property type="match status" value="1"/>
</dbReference>
<evidence type="ECO:0000256" key="8">
    <source>
        <dbReference type="ARBA" id="ARBA00023315"/>
    </source>
</evidence>
<dbReference type="InterPro" id="IPR053376">
    <property type="entry name" value="Serine_acetyltransferase"/>
</dbReference>
<dbReference type="Gene3D" id="2.160.10.10">
    <property type="entry name" value="Hexapeptide repeat proteins"/>
    <property type="match status" value="1"/>
</dbReference>